<evidence type="ECO:0000256" key="1">
    <source>
        <dbReference type="SAM" id="MobiDB-lite"/>
    </source>
</evidence>
<dbReference type="RefSeq" id="WP_130154217.1">
    <property type="nucleotide sequence ID" value="NZ_SCFB01000006.1"/>
</dbReference>
<accession>A0A4Q7DIE8</accession>
<evidence type="ECO:0000313" key="2">
    <source>
        <dbReference type="EMBL" id="RZI45969.1"/>
    </source>
</evidence>
<evidence type="ECO:0000313" key="3">
    <source>
        <dbReference type="Proteomes" id="UP000293550"/>
    </source>
</evidence>
<dbReference type="Proteomes" id="UP000293550">
    <property type="component" value="Unassembled WGS sequence"/>
</dbReference>
<feature type="compositionally biased region" description="Low complexity" evidence="1">
    <location>
        <begin position="28"/>
        <end position="40"/>
    </location>
</feature>
<keyword evidence="3" id="KW-1185">Reference proteome</keyword>
<dbReference type="EMBL" id="SCFB01000006">
    <property type="protein sequence ID" value="RZI45969.1"/>
    <property type="molecule type" value="Genomic_DNA"/>
</dbReference>
<evidence type="ECO:0008006" key="4">
    <source>
        <dbReference type="Google" id="ProtNLM"/>
    </source>
</evidence>
<organism evidence="2 3">
    <name type="scientific">Candidatus Finniella inopinata</name>
    <dbReference type="NCBI Taxonomy" id="1696036"/>
    <lineage>
        <taxon>Bacteria</taxon>
        <taxon>Pseudomonadati</taxon>
        <taxon>Pseudomonadota</taxon>
        <taxon>Alphaproteobacteria</taxon>
        <taxon>Holosporales</taxon>
        <taxon>Candidatus Paracaedibacteraceae</taxon>
        <taxon>Candidatus Finniella</taxon>
    </lineage>
</organism>
<sequence>MAVNSAIAATGPTVEEVDDSDTGTFHGTSTSSQPTSQETQALEDMGRSPVRESDTVDEFLRVVGLLNSATGFNVMDLLSFEGDMSLNMINITDSLGKDNLNRERGTLGHLLVARNDANSARLFNRFIDLALQNYYYIWTQEQAGGIADATYQNAVPKSCVESFWQEFLQKKNPYGNTICHVAAENGSRWFFWEAKKWGMPDSALVINGPSNNTLLHAAIASNMHAELKVTTVRYLARLLKKNNYLKSVLETKTSSNLTPSDIAGQLRLRHIAAYLNDLKAKEDSAAAASS</sequence>
<comment type="caution">
    <text evidence="2">The sequence shown here is derived from an EMBL/GenBank/DDBJ whole genome shotgun (WGS) entry which is preliminary data.</text>
</comment>
<gene>
    <name evidence="2" type="ORF">EQU50_05930</name>
</gene>
<name>A0A4Q7DIE8_9PROT</name>
<feature type="region of interest" description="Disordered" evidence="1">
    <location>
        <begin position="1"/>
        <end position="52"/>
    </location>
</feature>
<proteinExistence type="predicted"/>
<protein>
    <recommendedName>
        <fullName evidence="4">Ankyrin repeat domain-containing protein</fullName>
    </recommendedName>
</protein>
<dbReference type="AlphaFoldDB" id="A0A4Q7DIE8"/>
<reference evidence="2 3" key="1">
    <citation type="submission" date="2018-10" db="EMBL/GenBank/DDBJ databases">
        <title>An updated phylogeny of the Alphaproteobacteria reveals that the parasitic Rickettsiales and Holosporales have independent origins.</title>
        <authorList>
            <person name="Munoz-Gomez S.A."/>
            <person name="Hess S."/>
            <person name="Burger G."/>
            <person name="Lang B.F."/>
            <person name="Susko E."/>
            <person name="Slamovits C.H."/>
            <person name="Roger A.J."/>
        </authorList>
    </citation>
    <scope>NUCLEOTIDE SEQUENCE [LARGE SCALE GENOMIC DNA]</scope>
    <source>
        <strain evidence="2">HOLO01</strain>
    </source>
</reference>